<proteinExistence type="predicted"/>
<evidence type="ECO:0000313" key="3">
    <source>
        <dbReference type="Proteomes" id="UP000245081"/>
    </source>
</evidence>
<dbReference type="Proteomes" id="UP000245081">
    <property type="component" value="Unassembled WGS sequence"/>
</dbReference>
<feature type="chain" id="PRO_5015348418" evidence="1">
    <location>
        <begin position="25"/>
        <end position="180"/>
    </location>
</feature>
<evidence type="ECO:0000313" key="2">
    <source>
        <dbReference type="EMBL" id="GBG12975.1"/>
    </source>
</evidence>
<dbReference type="EMBL" id="BDOQ01000002">
    <property type="protein sequence ID" value="GBG12975.1"/>
    <property type="molecule type" value="Genomic_DNA"/>
</dbReference>
<dbReference type="RefSeq" id="WP_109014191.1">
    <property type="nucleotide sequence ID" value="NZ_BDOQ01000002.1"/>
</dbReference>
<accession>A0A2R5F3Y0</accession>
<evidence type="ECO:0000256" key="1">
    <source>
        <dbReference type="SAM" id="SignalP"/>
    </source>
</evidence>
<name>A0A2R5F3Y0_9PROT</name>
<protein>
    <submittedName>
        <fullName evidence="2">Pyruvate carboxylase subunit B</fullName>
    </submittedName>
</protein>
<feature type="signal peptide" evidence="1">
    <location>
        <begin position="1"/>
        <end position="24"/>
    </location>
</feature>
<organism evidence="2 3">
    <name type="scientific">Novimethylophilus kurashikiensis</name>
    <dbReference type="NCBI Taxonomy" id="1825523"/>
    <lineage>
        <taxon>Bacteria</taxon>
        <taxon>Pseudomonadati</taxon>
        <taxon>Pseudomonadota</taxon>
        <taxon>Betaproteobacteria</taxon>
        <taxon>Nitrosomonadales</taxon>
        <taxon>Methylophilaceae</taxon>
        <taxon>Novimethylophilus</taxon>
    </lineage>
</organism>
<comment type="caution">
    <text evidence="2">The sequence shown here is derived from an EMBL/GenBank/DDBJ whole genome shotgun (WGS) entry which is preliminary data.</text>
</comment>
<keyword evidence="1" id="KW-0732">Signal</keyword>
<reference evidence="2 3" key="1">
    <citation type="journal article" date="2018" name="Environ. Microbiol.">
        <title>Isolation and genomic characterization of Novimethylophilus kurashikiensis gen. nov. sp. nov., a new lanthanide-dependent methylotrophic species of Methylophilaceae.</title>
        <authorList>
            <person name="Lv H."/>
            <person name="Sahin N."/>
            <person name="Tani A."/>
        </authorList>
    </citation>
    <scope>NUCLEOTIDE SEQUENCE [LARGE SCALE GENOMIC DNA]</scope>
    <source>
        <strain evidence="2 3">La2-4</strain>
    </source>
</reference>
<sequence>MQKLSLSAVLSALTLALNSPSVLAADQFSVEAFYKDGALTSLIFDYREGRNKAVPGFSANNVHVAGSACYARIPGSDNLSAYLQSIKNKPLYREIEETRGRMRAAVGKNKLDVWQEVLCVSTKQPIPYSATGANNGGKWSSIPITLNGDKQGAWNDVFTVLRPNHIYSITVHPTAIKPQN</sequence>
<keyword evidence="3" id="KW-1185">Reference proteome</keyword>
<keyword evidence="2" id="KW-0670">Pyruvate</keyword>
<gene>
    <name evidence="2" type="ORF">NMK_0512</name>
</gene>
<dbReference type="AlphaFoldDB" id="A0A2R5F3Y0"/>